<dbReference type="EMBL" id="JAEPRB010000088">
    <property type="protein sequence ID" value="KAG2222242.1"/>
    <property type="molecule type" value="Genomic_DNA"/>
</dbReference>
<evidence type="ECO:0000256" key="2">
    <source>
        <dbReference type="ARBA" id="ARBA00022737"/>
    </source>
</evidence>
<dbReference type="InterPro" id="IPR001680">
    <property type="entry name" value="WD40_rpt"/>
</dbReference>
<feature type="repeat" description="WD" evidence="3">
    <location>
        <begin position="341"/>
        <end position="368"/>
    </location>
</feature>
<comment type="caution">
    <text evidence="5">The sequence shown here is derived from an EMBL/GenBank/DDBJ whole genome shotgun (WGS) entry which is preliminary data.</text>
</comment>
<dbReference type="InterPro" id="IPR015943">
    <property type="entry name" value="WD40/YVTN_repeat-like_dom_sf"/>
</dbReference>
<dbReference type="SUPFAM" id="SSF50978">
    <property type="entry name" value="WD40 repeat-like"/>
    <property type="match status" value="2"/>
</dbReference>
<keyword evidence="1 3" id="KW-0853">WD repeat</keyword>
<name>A0A8H7S3I6_9FUNG</name>
<feature type="compositionally biased region" description="Basic and acidic residues" evidence="4">
    <location>
        <begin position="181"/>
        <end position="197"/>
    </location>
</feature>
<dbReference type="OrthoDB" id="1932312at2759"/>
<proteinExistence type="predicted"/>
<feature type="compositionally biased region" description="Low complexity" evidence="4">
    <location>
        <begin position="21"/>
        <end position="37"/>
    </location>
</feature>
<feature type="compositionally biased region" description="Low complexity" evidence="4">
    <location>
        <begin position="56"/>
        <end position="71"/>
    </location>
</feature>
<feature type="non-terminal residue" evidence="5">
    <location>
        <position position="1"/>
    </location>
</feature>
<dbReference type="InterPro" id="IPR040324">
    <property type="entry name" value="WDR44/Dgr2"/>
</dbReference>
<feature type="region of interest" description="Disordered" evidence="4">
    <location>
        <begin position="1"/>
        <end position="73"/>
    </location>
</feature>
<dbReference type="Pfam" id="PF00400">
    <property type="entry name" value="WD40"/>
    <property type="match status" value="5"/>
</dbReference>
<reference evidence="5 6" key="1">
    <citation type="submission" date="2020-12" db="EMBL/GenBank/DDBJ databases">
        <title>Metabolic potential, ecology and presence of endohyphal bacteria is reflected in genomic diversity of Mucoromycotina.</title>
        <authorList>
            <person name="Muszewska A."/>
            <person name="Okrasinska A."/>
            <person name="Steczkiewicz K."/>
            <person name="Drgas O."/>
            <person name="Orlowska M."/>
            <person name="Perlinska-Lenart U."/>
            <person name="Aleksandrzak-Piekarczyk T."/>
            <person name="Szatraj K."/>
            <person name="Zielenkiewicz U."/>
            <person name="Pilsyk S."/>
            <person name="Malc E."/>
            <person name="Mieczkowski P."/>
            <person name="Kruszewska J.S."/>
            <person name="Biernat P."/>
            <person name="Pawlowska J."/>
        </authorList>
    </citation>
    <scope>NUCLEOTIDE SEQUENCE [LARGE SCALE GENOMIC DNA]</scope>
    <source>
        <strain evidence="5 6">CBS 142.35</strain>
    </source>
</reference>
<organism evidence="5 6">
    <name type="scientific">Circinella minor</name>
    <dbReference type="NCBI Taxonomy" id="1195481"/>
    <lineage>
        <taxon>Eukaryota</taxon>
        <taxon>Fungi</taxon>
        <taxon>Fungi incertae sedis</taxon>
        <taxon>Mucoromycota</taxon>
        <taxon>Mucoromycotina</taxon>
        <taxon>Mucoromycetes</taxon>
        <taxon>Mucorales</taxon>
        <taxon>Lichtheimiaceae</taxon>
        <taxon>Circinella</taxon>
    </lineage>
</organism>
<dbReference type="PANTHER" id="PTHR14221:SF0">
    <property type="entry name" value="WD REPEAT-CONTAINING PROTEIN 44"/>
    <property type="match status" value="1"/>
</dbReference>
<feature type="compositionally biased region" description="Polar residues" evidence="4">
    <location>
        <begin position="660"/>
        <end position="688"/>
    </location>
</feature>
<dbReference type="InterPro" id="IPR019775">
    <property type="entry name" value="WD40_repeat_CS"/>
</dbReference>
<dbReference type="PROSITE" id="PS50082">
    <property type="entry name" value="WD_REPEATS_2"/>
    <property type="match status" value="3"/>
</dbReference>
<dbReference type="PROSITE" id="PS00678">
    <property type="entry name" value="WD_REPEATS_1"/>
    <property type="match status" value="1"/>
</dbReference>
<dbReference type="Proteomes" id="UP000646827">
    <property type="component" value="Unassembled WGS sequence"/>
</dbReference>
<evidence type="ECO:0000256" key="4">
    <source>
        <dbReference type="SAM" id="MobiDB-lite"/>
    </source>
</evidence>
<dbReference type="PROSITE" id="PS50294">
    <property type="entry name" value="WD_REPEATS_REGION"/>
    <property type="match status" value="2"/>
</dbReference>
<feature type="compositionally biased region" description="Low complexity" evidence="4">
    <location>
        <begin position="209"/>
        <end position="219"/>
    </location>
</feature>
<keyword evidence="2" id="KW-0677">Repeat</keyword>
<dbReference type="InterPro" id="IPR036322">
    <property type="entry name" value="WD40_repeat_dom_sf"/>
</dbReference>
<feature type="region of interest" description="Disordered" evidence="4">
    <location>
        <begin position="115"/>
        <end position="154"/>
    </location>
</feature>
<dbReference type="AlphaFoldDB" id="A0A8H7S3I6"/>
<feature type="compositionally biased region" description="Polar residues" evidence="4">
    <location>
        <begin position="118"/>
        <end position="130"/>
    </location>
</feature>
<evidence type="ECO:0000256" key="3">
    <source>
        <dbReference type="PROSITE-ProRule" id="PRU00221"/>
    </source>
</evidence>
<protein>
    <recommendedName>
        <fullName evidence="7">WD40 repeat-containing protein</fullName>
    </recommendedName>
</protein>
<evidence type="ECO:0000313" key="6">
    <source>
        <dbReference type="Proteomes" id="UP000646827"/>
    </source>
</evidence>
<feature type="region of interest" description="Disordered" evidence="4">
    <location>
        <begin position="865"/>
        <end position="910"/>
    </location>
</feature>
<feature type="compositionally biased region" description="Polar residues" evidence="4">
    <location>
        <begin position="878"/>
        <end position="896"/>
    </location>
</feature>
<feature type="region of interest" description="Disordered" evidence="4">
    <location>
        <begin position="660"/>
        <end position="693"/>
    </location>
</feature>
<accession>A0A8H7S3I6</accession>
<gene>
    <name evidence="5" type="ORF">INT45_010655</name>
</gene>
<dbReference type="PANTHER" id="PTHR14221">
    <property type="entry name" value="WD REPEAT DOMAIN 44"/>
    <property type="match status" value="1"/>
</dbReference>
<feature type="repeat" description="WD" evidence="3">
    <location>
        <begin position="419"/>
        <end position="452"/>
    </location>
</feature>
<feature type="compositionally biased region" description="Acidic residues" evidence="4">
    <location>
        <begin position="198"/>
        <end position="208"/>
    </location>
</feature>
<dbReference type="Gene3D" id="2.130.10.10">
    <property type="entry name" value="YVTN repeat-like/Quinoprotein amine dehydrogenase"/>
    <property type="match status" value="1"/>
</dbReference>
<dbReference type="SMART" id="SM00320">
    <property type="entry name" value="WD40"/>
    <property type="match status" value="6"/>
</dbReference>
<keyword evidence="6" id="KW-1185">Reference proteome</keyword>
<sequence length="910" mass="102806">MSLFSSDDNFYDAPETLSIKTSQSSRPSPTSTSSIVTESRHFPETNVNQNTEPESNHSNNNNNASCSTNSSRAAIDPVSNDIIKRTVIAEGKKKKLQQYRRPEGVQPPMYIYKEPSVKNEQSTMSGTGDRSTNHNDDTFQQQQQQQQVAHQVKKSKIKAIKGGILAKMDRLKIRGNKNYRHNTDEIKKNKKQQLIDHDEQEEENEIDTESSISSTSSSDVKYRHRSSLSRYPQLLDCNTSRRVSLVTNNAPTPHGGRYVKLRSKARRQHGKDFGRIIEAQTLNVNQYTNQNDARVTKKHYNYCDHIRMRSKEIVSDTSLDQQQRGGPYMDTENGDPGPGAIWSMKFSQDGQYMAAGGQNCVIRVWKIKDCCYTRDGNHNTLHPKHKQRQSVSNESEEQQNNEFSGHSIHIFEQEPIRIFRGHTADILDLCWSKKNFLLSSSMDNTVMLWNISVQNCLCVFKHVDFVTSVAFHPFDDRLFLSGSADGKVRLWSVPKKSVLQWNNPPDNNIITAVNFTADGKMICAGTYDGQIFLFDTNDMKYISQFSVKKEGSNKRGRKITGIQTVPGLPCDNDKILVTSNDSMVRLYSIRDQKIIFKYKGAENESTQIQASFSDDGQLIVCGSDKGRIHIWSTDPHETLCMNKCNSRSEASLGQLITQFPEPMSNNSTVSDIVDSSQHDPSNNNNSRRGMNDRKSFSSWVHRNVYRGGGGEGGDQHHDHHHYPIPSTNYYFTGHQGIVTCAIFAPTKTRQQLAATGEDIIYNYTPIPYVYRNTLHFDDKQNNDIDVNNIDTTELQDNNSNTQPIFTVNNDNNTTVRTSYSMQSIPENDLQTLKARLEYPYSEGQIIVSANEKGCIKVWRIDSGTYDNNDDHASSSSSIYTKSNNQRSRVSSISLSTLGGGKGQESSNNHS</sequence>
<feature type="region of interest" description="Disordered" evidence="4">
    <location>
        <begin position="175"/>
        <end position="226"/>
    </location>
</feature>
<evidence type="ECO:0000313" key="5">
    <source>
        <dbReference type="EMBL" id="KAG2222242.1"/>
    </source>
</evidence>
<evidence type="ECO:0008006" key="7">
    <source>
        <dbReference type="Google" id="ProtNLM"/>
    </source>
</evidence>
<evidence type="ECO:0000256" key="1">
    <source>
        <dbReference type="ARBA" id="ARBA00022574"/>
    </source>
</evidence>
<feature type="repeat" description="WD" evidence="3">
    <location>
        <begin position="459"/>
        <end position="493"/>
    </location>
</feature>